<dbReference type="EMBL" id="QBMP01000105">
    <property type="protein sequence ID" value="PZO55138.1"/>
    <property type="molecule type" value="Genomic_DNA"/>
</dbReference>
<dbReference type="InterPro" id="IPR036188">
    <property type="entry name" value="FAD/NAD-bd_sf"/>
</dbReference>
<dbReference type="Proteomes" id="UP000249794">
    <property type="component" value="Unassembled WGS sequence"/>
</dbReference>
<dbReference type="Gene3D" id="3.30.9.10">
    <property type="entry name" value="D-Amino Acid Oxidase, subunit A, domain 2"/>
    <property type="match status" value="1"/>
</dbReference>
<evidence type="ECO:0000313" key="3">
    <source>
        <dbReference type="EMBL" id="PZO55138.1"/>
    </source>
</evidence>
<organism evidence="3 4">
    <name type="scientific">Phormidesmis priestleyi</name>
    <dbReference type="NCBI Taxonomy" id="268141"/>
    <lineage>
        <taxon>Bacteria</taxon>
        <taxon>Bacillati</taxon>
        <taxon>Cyanobacteriota</taxon>
        <taxon>Cyanophyceae</taxon>
        <taxon>Leptolyngbyales</taxon>
        <taxon>Leptolyngbyaceae</taxon>
        <taxon>Phormidesmis</taxon>
    </lineage>
</organism>
<name>A0A2W4ZJS1_9CYAN</name>
<evidence type="ECO:0000256" key="1">
    <source>
        <dbReference type="ARBA" id="ARBA00023002"/>
    </source>
</evidence>
<gene>
    <name evidence="3" type="ORF">DCF15_11155</name>
</gene>
<dbReference type="PANTHER" id="PTHR13847:SF289">
    <property type="entry name" value="GLYCINE OXIDASE"/>
    <property type="match status" value="1"/>
</dbReference>
<feature type="domain" description="FAD dependent oxidoreductase" evidence="2">
    <location>
        <begin position="7"/>
        <end position="382"/>
    </location>
</feature>
<evidence type="ECO:0000313" key="4">
    <source>
        <dbReference type="Proteomes" id="UP000249794"/>
    </source>
</evidence>
<reference evidence="4" key="1">
    <citation type="submission" date="2018-04" db="EMBL/GenBank/DDBJ databases">
        <authorList>
            <person name="Cornet L."/>
        </authorList>
    </citation>
    <scope>NUCLEOTIDE SEQUENCE [LARGE SCALE GENOMIC DNA]</scope>
</reference>
<sequence length="388" mass="41951">MTASPKKIVVVGCGIVGAMMAYELSNQFQASEADIQVLDQQTPGLGSTGAALGVLMGIISHKVKGRAWRLREASIRRYATLIKELAEQGQSVPFNSDGILSLCFDEKDLPRWQTLKQKREDQGWPLEIWTTEALQKRCPQIDIGAASSEAESEIKAAIYSPVDGQVSPVMLTQALVKAAQAKGVSFNDEAEVTRLEMQGQRCVGVQTQQEYFAADWVVLCAGLGSAAIAHTASTLLEESESLTLMPVLGQAMEIQLPDVLGNLAFQPVINGHDIQLVPLGEGRYWLGATVEFPSAAVMESEEIIKAEADGLINLRRGAERFCRALEQAEVIRTWSGLRPRPVGQAAPVIQPLGSCKNVTLATGHYRNGVLLAPATAQQVCELLKANLF</sequence>
<dbReference type="SUPFAM" id="SSF54373">
    <property type="entry name" value="FAD-linked reductases, C-terminal domain"/>
    <property type="match status" value="1"/>
</dbReference>
<dbReference type="SUPFAM" id="SSF51905">
    <property type="entry name" value="FAD/NAD(P)-binding domain"/>
    <property type="match status" value="1"/>
</dbReference>
<reference evidence="3 4" key="2">
    <citation type="submission" date="2018-06" db="EMBL/GenBank/DDBJ databases">
        <title>Metagenomic assembly of (sub)arctic Cyanobacteria and their associated microbiome from non-axenic cultures.</title>
        <authorList>
            <person name="Baurain D."/>
        </authorList>
    </citation>
    <scope>NUCLEOTIDE SEQUENCE [LARGE SCALE GENOMIC DNA]</scope>
    <source>
        <strain evidence="3">ULC027bin1</strain>
    </source>
</reference>
<accession>A0A2W4ZJS1</accession>
<proteinExistence type="predicted"/>
<dbReference type="GO" id="GO:0005737">
    <property type="term" value="C:cytoplasm"/>
    <property type="evidence" value="ECO:0007669"/>
    <property type="project" value="TreeGrafter"/>
</dbReference>
<dbReference type="InterPro" id="IPR006076">
    <property type="entry name" value="FAD-dep_OxRdtase"/>
</dbReference>
<evidence type="ECO:0000259" key="2">
    <source>
        <dbReference type="Pfam" id="PF01266"/>
    </source>
</evidence>
<comment type="caution">
    <text evidence="3">The sequence shown here is derived from an EMBL/GenBank/DDBJ whole genome shotgun (WGS) entry which is preliminary data.</text>
</comment>
<dbReference type="PANTHER" id="PTHR13847">
    <property type="entry name" value="SARCOSINE DEHYDROGENASE-RELATED"/>
    <property type="match status" value="1"/>
</dbReference>
<dbReference type="AlphaFoldDB" id="A0A2W4ZJS1"/>
<dbReference type="Pfam" id="PF01266">
    <property type="entry name" value="DAO"/>
    <property type="match status" value="1"/>
</dbReference>
<keyword evidence="1" id="KW-0560">Oxidoreductase</keyword>
<dbReference type="Gene3D" id="3.50.50.60">
    <property type="entry name" value="FAD/NAD(P)-binding domain"/>
    <property type="match status" value="1"/>
</dbReference>
<dbReference type="GO" id="GO:0016491">
    <property type="term" value="F:oxidoreductase activity"/>
    <property type="evidence" value="ECO:0007669"/>
    <property type="project" value="UniProtKB-KW"/>
</dbReference>
<protein>
    <submittedName>
        <fullName evidence="3">FAD-dependent oxidoreductase</fullName>
    </submittedName>
</protein>